<name>A0ABD0J7N8_9CAEN</name>
<keyword evidence="2" id="KW-1185">Reference proteome</keyword>
<organism evidence="1 2">
    <name type="scientific">Batillaria attramentaria</name>
    <dbReference type="NCBI Taxonomy" id="370345"/>
    <lineage>
        <taxon>Eukaryota</taxon>
        <taxon>Metazoa</taxon>
        <taxon>Spiralia</taxon>
        <taxon>Lophotrochozoa</taxon>
        <taxon>Mollusca</taxon>
        <taxon>Gastropoda</taxon>
        <taxon>Caenogastropoda</taxon>
        <taxon>Sorbeoconcha</taxon>
        <taxon>Cerithioidea</taxon>
        <taxon>Batillariidae</taxon>
        <taxon>Batillaria</taxon>
    </lineage>
</organism>
<accession>A0ABD0J7N8</accession>
<dbReference type="Proteomes" id="UP001519460">
    <property type="component" value="Unassembled WGS sequence"/>
</dbReference>
<protein>
    <submittedName>
        <fullName evidence="1">Uncharacterized protein</fullName>
    </submittedName>
</protein>
<dbReference type="EMBL" id="JACVVK020000583">
    <property type="protein sequence ID" value="KAK7464613.1"/>
    <property type="molecule type" value="Genomic_DNA"/>
</dbReference>
<reference evidence="1 2" key="1">
    <citation type="journal article" date="2023" name="Sci. Data">
        <title>Genome assembly of the Korean intertidal mud-creeper Batillaria attramentaria.</title>
        <authorList>
            <person name="Patra A.K."/>
            <person name="Ho P.T."/>
            <person name="Jun S."/>
            <person name="Lee S.J."/>
            <person name="Kim Y."/>
            <person name="Won Y.J."/>
        </authorList>
    </citation>
    <scope>NUCLEOTIDE SEQUENCE [LARGE SCALE GENOMIC DNA]</scope>
    <source>
        <strain evidence="1">Wonlab-2016</strain>
    </source>
</reference>
<dbReference type="AlphaFoldDB" id="A0ABD0J7N8"/>
<proteinExistence type="predicted"/>
<gene>
    <name evidence="1" type="ORF">BaRGS_00037852</name>
</gene>
<sequence>MGQRAYLPSAGQLTDNQLGQYTKPVSWVIMSMNLQVKQYAHEPLAGADFPRESSVGTNCPWTIIRGRCP</sequence>
<comment type="caution">
    <text evidence="1">The sequence shown here is derived from an EMBL/GenBank/DDBJ whole genome shotgun (WGS) entry which is preliminary data.</text>
</comment>
<evidence type="ECO:0000313" key="1">
    <source>
        <dbReference type="EMBL" id="KAK7464613.1"/>
    </source>
</evidence>
<evidence type="ECO:0000313" key="2">
    <source>
        <dbReference type="Proteomes" id="UP001519460"/>
    </source>
</evidence>